<dbReference type="AlphaFoldDB" id="A0A814IGK9"/>
<evidence type="ECO:0008006" key="6">
    <source>
        <dbReference type="Google" id="ProtNLM"/>
    </source>
</evidence>
<dbReference type="InterPro" id="IPR025476">
    <property type="entry name" value="Helitron_helicase-like"/>
</dbReference>
<feature type="domain" description="DUF6570" evidence="2">
    <location>
        <begin position="4"/>
        <end position="86"/>
    </location>
</feature>
<sequence length="538" mass="60487">ATAQSAIKGNCISFPQDVVNIAATLPLELEDLCDSLKIIFVGCRTPERNQLKNILTVRKKKVLNALQWLRQNNSLYRNVIINQSIIDKLPDDDVPECLWATMQVSDNVETATNERASYIPDLLINASESNNTAIVPLIPSAVLDVNGTNISSDDVAEHLLDRMKLQTAEQTRGLASERNIQKDTVYMIPRGNRPVNEYSNPNLLLGIFSTLFPYGCGSIEDGSRPVKIDFCEHLRYLLSFGDRHFEEHYSFIFVVFNILQRRTACFHAHLMTSKPYFQQSAQLLESLSSGDIATALVNISKGTYSNIADQRINTLMKHIRVVGGHVMGSSHSRSALRTKIHSLCFNVGLPSLFVTINPADIHSPVALYFAGVDLDLDKILPETLGTSYERAKTIATHSVATAKSFNCLIKSILKSLVLGGVLGHTKAYFGTVQSQGRGSLHLHLLIWLNHDFTPTQLKQQIENEDFRQKLLKYLEDIVKEDLDQFREEAERVEKEVIPACLPTPNPTHDDFQRIFRNDVVRIVETSNIHRHSATCYKY</sequence>
<dbReference type="Proteomes" id="UP000681967">
    <property type="component" value="Unassembled WGS sequence"/>
</dbReference>
<proteinExistence type="predicted"/>
<reference evidence="3" key="1">
    <citation type="submission" date="2021-02" db="EMBL/GenBank/DDBJ databases">
        <authorList>
            <person name="Nowell W R."/>
        </authorList>
    </citation>
    <scope>NUCLEOTIDE SEQUENCE</scope>
</reference>
<evidence type="ECO:0000313" key="3">
    <source>
        <dbReference type="EMBL" id="CAF1023771.1"/>
    </source>
</evidence>
<dbReference type="InterPro" id="IPR046700">
    <property type="entry name" value="DUF6570"/>
</dbReference>
<organism evidence="3 5">
    <name type="scientific">Rotaria magnacalcarata</name>
    <dbReference type="NCBI Taxonomy" id="392030"/>
    <lineage>
        <taxon>Eukaryota</taxon>
        <taxon>Metazoa</taxon>
        <taxon>Spiralia</taxon>
        <taxon>Gnathifera</taxon>
        <taxon>Rotifera</taxon>
        <taxon>Eurotatoria</taxon>
        <taxon>Bdelloidea</taxon>
        <taxon>Philodinida</taxon>
        <taxon>Philodinidae</taxon>
        <taxon>Rotaria</taxon>
    </lineage>
</organism>
<feature type="non-terminal residue" evidence="3">
    <location>
        <position position="1"/>
    </location>
</feature>
<gene>
    <name evidence="4" type="ORF">BYL167_LOCUS28645</name>
    <name evidence="3" type="ORF">CJN711_LOCUS3449</name>
</gene>
<evidence type="ECO:0000313" key="4">
    <source>
        <dbReference type="EMBL" id="CAF4329997.1"/>
    </source>
</evidence>
<dbReference type="Pfam" id="PF20209">
    <property type="entry name" value="DUF6570"/>
    <property type="match status" value="1"/>
</dbReference>
<evidence type="ECO:0000259" key="2">
    <source>
        <dbReference type="Pfam" id="PF20209"/>
    </source>
</evidence>
<name>A0A814IGK9_9BILA</name>
<evidence type="ECO:0000313" key="5">
    <source>
        <dbReference type="Proteomes" id="UP000663855"/>
    </source>
</evidence>
<evidence type="ECO:0000259" key="1">
    <source>
        <dbReference type="Pfam" id="PF14214"/>
    </source>
</evidence>
<comment type="caution">
    <text evidence="3">The sequence shown here is derived from an EMBL/GenBank/DDBJ whole genome shotgun (WGS) entry which is preliminary data.</text>
</comment>
<accession>A0A814IGK9</accession>
<dbReference type="EMBL" id="CAJNOV010000451">
    <property type="protein sequence ID" value="CAF1023771.1"/>
    <property type="molecule type" value="Genomic_DNA"/>
</dbReference>
<dbReference type="EMBL" id="CAJOBH010041262">
    <property type="protein sequence ID" value="CAF4329997.1"/>
    <property type="molecule type" value="Genomic_DNA"/>
</dbReference>
<dbReference type="Proteomes" id="UP000663855">
    <property type="component" value="Unassembled WGS sequence"/>
</dbReference>
<feature type="domain" description="Helitron helicase-like" evidence="1">
    <location>
        <begin position="233"/>
        <end position="446"/>
    </location>
</feature>
<protein>
    <recommendedName>
        <fullName evidence="6">Helitron helicase-like domain-containing protein</fullName>
    </recommendedName>
</protein>
<dbReference type="Pfam" id="PF14214">
    <property type="entry name" value="Helitron_like_N"/>
    <property type="match status" value="1"/>
</dbReference>